<dbReference type="Pfam" id="PF04828">
    <property type="entry name" value="GFA"/>
    <property type="match status" value="1"/>
</dbReference>
<dbReference type="RefSeq" id="WP_035246052.1">
    <property type="nucleotide sequence ID" value="NZ_ARXU01000003.1"/>
</dbReference>
<keyword evidence="7" id="KW-1185">Reference proteome</keyword>
<dbReference type="InterPro" id="IPR011057">
    <property type="entry name" value="Mss4-like_sf"/>
</dbReference>
<sequence>MYTGSCLCGGVTFEIAGELAPIQVCHCQQCRKAQGTALVTNIPVENGKLHWVSGEALLKRYESSPGKQRVFCRECGSPIYSCHESKPGVVRIRAGLLNEPLATRPAFHIYTDSACNWWAIDDGLPQYPEGK</sequence>
<dbReference type="EMBL" id="ARXU01000003">
    <property type="protein sequence ID" value="KGD62014.1"/>
    <property type="molecule type" value="Genomic_DNA"/>
</dbReference>
<evidence type="ECO:0000313" key="7">
    <source>
        <dbReference type="Proteomes" id="UP000029443"/>
    </source>
</evidence>
<evidence type="ECO:0000256" key="3">
    <source>
        <dbReference type="ARBA" id="ARBA00022833"/>
    </source>
</evidence>
<dbReference type="PANTHER" id="PTHR33337">
    <property type="entry name" value="GFA DOMAIN-CONTAINING PROTEIN"/>
    <property type="match status" value="1"/>
</dbReference>
<dbReference type="PANTHER" id="PTHR33337:SF40">
    <property type="entry name" value="CENP-V_GFA DOMAIN-CONTAINING PROTEIN-RELATED"/>
    <property type="match status" value="1"/>
</dbReference>
<evidence type="ECO:0000256" key="2">
    <source>
        <dbReference type="ARBA" id="ARBA00022723"/>
    </source>
</evidence>
<dbReference type="InterPro" id="IPR006913">
    <property type="entry name" value="CENP-V/GFA"/>
</dbReference>
<evidence type="ECO:0000256" key="4">
    <source>
        <dbReference type="ARBA" id="ARBA00023239"/>
    </source>
</evidence>
<evidence type="ECO:0000256" key="1">
    <source>
        <dbReference type="ARBA" id="ARBA00005495"/>
    </source>
</evidence>
<evidence type="ECO:0000259" key="5">
    <source>
        <dbReference type="PROSITE" id="PS51891"/>
    </source>
</evidence>
<keyword evidence="3" id="KW-0862">Zinc</keyword>
<dbReference type="SUPFAM" id="SSF51316">
    <property type="entry name" value="Mss4-like"/>
    <property type="match status" value="1"/>
</dbReference>
<dbReference type="Gene3D" id="3.90.1590.10">
    <property type="entry name" value="glutathione-dependent formaldehyde- activating enzyme (gfa)"/>
    <property type="match status" value="1"/>
</dbReference>
<proteinExistence type="inferred from homology"/>
<protein>
    <submittedName>
        <fullName evidence="6">Glutathione-dependent formaldehyde-activating protein</fullName>
    </submittedName>
</protein>
<feature type="domain" description="CENP-V/GFA" evidence="5">
    <location>
        <begin position="2"/>
        <end position="119"/>
    </location>
</feature>
<reference evidence="6 7" key="1">
    <citation type="submission" date="2012-09" db="EMBL/GenBank/DDBJ databases">
        <title>Genome Sequence of alkane-degrading Bacterium Alcanivorax jadensis T9.</title>
        <authorList>
            <person name="Lai Q."/>
            <person name="Shao Z."/>
        </authorList>
    </citation>
    <scope>NUCLEOTIDE SEQUENCE [LARGE SCALE GENOMIC DNA]</scope>
    <source>
        <strain evidence="6 7">T9</strain>
    </source>
</reference>
<evidence type="ECO:0000313" key="6">
    <source>
        <dbReference type="EMBL" id="KGD62014.1"/>
    </source>
</evidence>
<keyword evidence="4" id="KW-0456">Lyase</keyword>
<dbReference type="PROSITE" id="PS51891">
    <property type="entry name" value="CENP_V_GFA"/>
    <property type="match status" value="1"/>
</dbReference>
<name>A0ABR4WEU1_9GAMM</name>
<gene>
    <name evidence="6" type="ORF">T9A_01223</name>
</gene>
<comment type="caution">
    <text evidence="6">The sequence shown here is derived from an EMBL/GenBank/DDBJ whole genome shotgun (WGS) entry which is preliminary data.</text>
</comment>
<organism evidence="6 7">
    <name type="scientific">Alcanivorax jadensis T9</name>
    <dbReference type="NCBI Taxonomy" id="1177181"/>
    <lineage>
        <taxon>Bacteria</taxon>
        <taxon>Pseudomonadati</taxon>
        <taxon>Pseudomonadota</taxon>
        <taxon>Gammaproteobacteria</taxon>
        <taxon>Oceanospirillales</taxon>
        <taxon>Alcanivoracaceae</taxon>
        <taxon>Alcanivorax</taxon>
    </lineage>
</organism>
<keyword evidence="2" id="KW-0479">Metal-binding</keyword>
<comment type="similarity">
    <text evidence="1">Belongs to the Gfa family.</text>
</comment>
<accession>A0ABR4WEU1</accession>
<dbReference type="Proteomes" id="UP000029443">
    <property type="component" value="Unassembled WGS sequence"/>
</dbReference>